<dbReference type="Proteomes" id="UP001055811">
    <property type="component" value="Linkage Group LG04"/>
</dbReference>
<organism evidence="1 2">
    <name type="scientific">Cichorium intybus</name>
    <name type="common">Chicory</name>
    <dbReference type="NCBI Taxonomy" id="13427"/>
    <lineage>
        <taxon>Eukaryota</taxon>
        <taxon>Viridiplantae</taxon>
        <taxon>Streptophyta</taxon>
        <taxon>Embryophyta</taxon>
        <taxon>Tracheophyta</taxon>
        <taxon>Spermatophyta</taxon>
        <taxon>Magnoliopsida</taxon>
        <taxon>eudicotyledons</taxon>
        <taxon>Gunneridae</taxon>
        <taxon>Pentapetalae</taxon>
        <taxon>asterids</taxon>
        <taxon>campanulids</taxon>
        <taxon>Asterales</taxon>
        <taxon>Asteraceae</taxon>
        <taxon>Cichorioideae</taxon>
        <taxon>Cichorieae</taxon>
        <taxon>Cichoriinae</taxon>
        <taxon>Cichorium</taxon>
    </lineage>
</organism>
<evidence type="ECO:0000313" key="1">
    <source>
        <dbReference type="EMBL" id="KAI3752977.1"/>
    </source>
</evidence>
<name>A0ACB9E2H4_CICIN</name>
<proteinExistence type="predicted"/>
<comment type="caution">
    <text evidence="1">The sequence shown here is derived from an EMBL/GenBank/DDBJ whole genome shotgun (WGS) entry which is preliminary data.</text>
</comment>
<sequence>MLFIFHPEDEDECVPSLLRLIMAKVTERYNKAKDEHHHMLNPTMEVKFWQDEAARLRQQLHYLQHSNRQLSGEGISGLSVKDLQNLENQLEMSLKNVRIKKEQIFTEDIKELHKKGSLIVQQNEELHKQLNLMCHEKVELLKISARNALQLSQPQEQMDDMAAEAMNLRVKAEGNQSKYLEHFLETDPTVERREKPNRPRPMKPNEHCHWVIWFETLG</sequence>
<accession>A0ACB9E2H4</accession>
<gene>
    <name evidence="1" type="ORF">L2E82_25020</name>
</gene>
<evidence type="ECO:0000313" key="2">
    <source>
        <dbReference type="Proteomes" id="UP001055811"/>
    </source>
</evidence>
<dbReference type="EMBL" id="CM042012">
    <property type="protein sequence ID" value="KAI3752977.1"/>
    <property type="molecule type" value="Genomic_DNA"/>
</dbReference>
<reference evidence="2" key="1">
    <citation type="journal article" date="2022" name="Mol. Ecol. Resour.">
        <title>The genomes of chicory, endive, great burdock and yacon provide insights into Asteraceae palaeo-polyploidization history and plant inulin production.</title>
        <authorList>
            <person name="Fan W."/>
            <person name="Wang S."/>
            <person name="Wang H."/>
            <person name="Wang A."/>
            <person name="Jiang F."/>
            <person name="Liu H."/>
            <person name="Zhao H."/>
            <person name="Xu D."/>
            <person name="Zhang Y."/>
        </authorList>
    </citation>
    <scope>NUCLEOTIDE SEQUENCE [LARGE SCALE GENOMIC DNA]</scope>
    <source>
        <strain evidence="2">cv. Punajuju</strain>
    </source>
</reference>
<reference evidence="1 2" key="2">
    <citation type="journal article" date="2022" name="Mol. Ecol. Resour.">
        <title>The genomes of chicory, endive, great burdock and yacon provide insights into Asteraceae paleo-polyploidization history and plant inulin production.</title>
        <authorList>
            <person name="Fan W."/>
            <person name="Wang S."/>
            <person name="Wang H."/>
            <person name="Wang A."/>
            <person name="Jiang F."/>
            <person name="Liu H."/>
            <person name="Zhao H."/>
            <person name="Xu D."/>
            <person name="Zhang Y."/>
        </authorList>
    </citation>
    <scope>NUCLEOTIDE SEQUENCE [LARGE SCALE GENOMIC DNA]</scope>
    <source>
        <strain evidence="2">cv. Punajuju</strain>
        <tissue evidence="1">Leaves</tissue>
    </source>
</reference>
<protein>
    <submittedName>
        <fullName evidence="1">Uncharacterized protein</fullName>
    </submittedName>
</protein>
<keyword evidence="2" id="KW-1185">Reference proteome</keyword>